<proteinExistence type="inferred from homology"/>
<dbReference type="Proteomes" id="UP000076603">
    <property type="component" value="Unassembled WGS sequence"/>
</dbReference>
<evidence type="ECO:0000313" key="9">
    <source>
        <dbReference type="Proteomes" id="UP000076603"/>
    </source>
</evidence>
<dbReference type="OrthoDB" id="9814591at2"/>
<dbReference type="GO" id="GO:0008932">
    <property type="term" value="F:lytic endotransglycosylase activity"/>
    <property type="evidence" value="ECO:0007669"/>
    <property type="project" value="UniProtKB-UniRule"/>
</dbReference>
<keyword evidence="9" id="KW-1185">Reference proteome</keyword>
<comment type="caution">
    <text evidence="8">The sequence shown here is derived from an EMBL/GenBank/DDBJ whole genome shotgun (WGS) entry which is preliminary data.</text>
</comment>
<dbReference type="NCBIfam" id="TIGR00247">
    <property type="entry name" value="endolytic transglycosylase MltG"/>
    <property type="match status" value="1"/>
</dbReference>
<dbReference type="AlphaFoldDB" id="A0A168DUS8"/>
<protein>
    <recommendedName>
        <fullName evidence="7">Endolytic murein transglycosylase</fullName>
        <ecNumber evidence="7">4.2.2.29</ecNumber>
    </recommendedName>
    <alternativeName>
        <fullName evidence="7">Peptidoglycan lytic transglycosylase</fullName>
    </alternativeName>
    <alternativeName>
        <fullName evidence="7">Peptidoglycan polymerization terminase</fullName>
    </alternativeName>
</protein>
<evidence type="ECO:0000256" key="5">
    <source>
        <dbReference type="ARBA" id="ARBA00023239"/>
    </source>
</evidence>
<keyword evidence="6 7" id="KW-0961">Cell wall biogenesis/degradation</keyword>
<dbReference type="Gene3D" id="3.30.1490.480">
    <property type="entry name" value="Endolytic murein transglycosylase"/>
    <property type="match status" value="2"/>
</dbReference>
<dbReference type="GO" id="GO:0071555">
    <property type="term" value="P:cell wall organization"/>
    <property type="evidence" value="ECO:0007669"/>
    <property type="project" value="UniProtKB-KW"/>
</dbReference>
<evidence type="ECO:0000256" key="1">
    <source>
        <dbReference type="ARBA" id="ARBA00022475"/>
    </source>
</evidence>
<dbReference type="PATRIC" id="fig|1121326.3.peg.3284"/>
<dbReference type="Pfam" id="PF02618">
    <property type="entry name" value="YceG"/>
    <property type="match status" value="1"/>
</dbReference>
<dbReference type="GO" id="GO:0005886">
    <property type="term" value="C:plasma membrane"/>
    <property type="evidence" value="ECO:0007669"/>
    <property type="project" value="UniProtKB-SubCell"/>
</dbReference>
<feature type="site" description="Important for catalytic activity" evidence="7">
    <location>
        <position position="218"/>
    </location>
</feature>
<comment type="catalytic activity">
    <reaction evidence="7">
        <text>a peptidoglycan chain = a peptidoglycan chain with N-acetyl-1,6-anhydromuramyl-[peptide] at the reducing end + a peptidoglycan chain with N-acetylglucosamine at the non-reducing end.</text>
        <dbReference type="EC" id="4.2.2.29"/>
    </reaction>
</comment>
<feature type="transmembrane region" description="Helical" evidence="7">
    <location>
        <begin position="6"/>
        <end position="25"/>
    </location>
</feature>
<evidence type="ECO:0000256" key="7">
    <source>
        <dbReference type="HAMAP-Rule" id="MF_02065"/>
    </source>
</evidence>
<keyword evidence="3 7" id="KW-1133">Transmembrane helix</keyword>
<evidence type="ECO:0000256" key="4">
    <source>
        <dbReference type="ARBA" id="ARBA00023136"/>
    </source>
</evidence>
<evidence type="ECO:0000256" key="2">
    <source>
        <dbReference type="ARBA" id="ARBA00022692"/>
    </source>
</evidence>
<dbReference type="InterPro" id="IPR003770">
    <property type="entry name" value="MLTG-like"/>
</dbReference>
<evidence type="ECO:0000256" key="3">
    <source>
        <dbReference type="ARBA" id="ARBA00022989"/>
    </source>
</evidence>
<dbReference type="EC" id="4.2.2.29" evidence="7"/>
<reference evidence="8 9" key="1">
    <citation type="submission" date="2016-04" db="EMBL/GenBank/DDBJ databases">
        <title>Genome sequence of Clostridium magnum DSM 2767.</title>
        <authorList>
            <person name="Poehlein A."/>
            <person name="Uhlig R."/>
            <person name="Fischer R."/>
            <person name="Bahl H."/>
            <person name="Daniel R."/>
        </authorList>
    </citation>
    <scope>NUCLEOTIDE SEQUENCE [LARGE SCALE GENOMIC DNA]</scope>
    <source>
        <strain evidence="8 9">DSM 2767</strain>
    </source>
</reference>
<evidence type="ECO:0000313" key="8">
    <source>
        <dbReference type="EMBL" id="KZL91493.1"/>
    </source>
</evidence>
<organism evidence="8 9">
    <name type="scientific">Clostridium magnum DSM 2767</name>
    <dbReference type="NCBI Taxonomy" id="1121326"/>
    <lineage>
        <taxon>Bacteria</taxon>
        <taxon>Bacillati</taxon>
        <taxon>Bacillota</taxon>
        <taxon>Clostridia</taxon>
        <taxon>Eubacteriales</taxon>
        <taxon>Clostridiaceae</taxon>
        <taxon>Clostridium</taxon>
    </lineage>
</organism>
<dbReference type="Gene3D" id="3.30.160.60">
    <property type="entry name" value="Classic Zinc Finger"/>
    <property type="match status" value="1"/>
</dbReference>
<comment type="similarity">
    <text evidence="7">Belongs to the transglycosylase MltG family.</text>
</comment>
<dbReference type="EMBL" id="LWAE01000003">
    <property type="protein sequence ID" value="KZL91493.1"/>
    <property type="molecule type" value="Genomic_DNA"/>
</dbReference>
<accession>A0A168DUS8</accession>
<dbReference type="STRING" id="1121326.CLMAG_32520"/>
<dbReference type="HAMAP" id="MF_02065">
    <property type="entry name" value="MltG"/>
    <property type="match status" value="1"/>
</dbReference>
<evidence type="ECO:0000256" key="6">
    <source>
        <dbReference type="ARBA" id="ARBA00023316"/>
    </source>
</evidence>
<keyword evidence="2 7" id="KW-0812">Transmembrane</keyword>
<dbReference type="RefSeq" id="WP_066624284.1">
    <property type="nucleotide sequence ID" value="NZ_FQXL01000005.1"/>
</dbReference>
<comment type="function">
    <text evidence="7">Functions as a peptidoglycan terminase that cleaves nascent peptidoglycan strands endolytically to terminate their elongation.</text>
</comment>
<comment type="subcellular location">
    <subcellularLocation>
        <location evidence="7">Cell membrane</location>
        <topology evidence="7">Single-pass membrane protein</topology>
    </subcellularLocation>
</comment>
<keyword evidence="4 7" id="KW-0472">Membrane</keyword>
<sequence>MKQKKVITLAIILAVFISSIGYLFFQYSKISNLKDIYFTIDKDSTIEQIALELEKKSVVKSESYLRYYAKAAGFKNNVKSGNYILKPEMKFNDVLTKFQSGKSDFYIITVPEGYTLNQIASKLEKNGLVKKNSFIRSNLEDIDTEAFISHKKDVFYDLEGYLLPDTYYIPMNSTEESIIKLMFNNFKSVFSEKDILRARELGLSINEITTIASLIEKEAANDKERSRIAGVIYNRIKKGMVLQIDAAVIYANTKGEKNLDKVYYNHLKVESKYNTYLNKGLPPGPIASPGKASIEAALYPEVNDYLYYVAAKNGHVFSKTYEEHVVNVKKYIK</sequence>
<dbReference type="PANTHER" id="PTHR30518:SF2">
    <property type="entry name" value="ENDOLYTIC MUREIN TRANSGLYCOSYLASE"/>
    <property type="match status" value="1"/>
</dbReference>
<gene>
    <name evidence="7" type="primary">mltG</name>
    <name evidence="8" type="ORF">CLMAG_32520</name>
</gene>
<dbReference type="PANTHER" id="PTHR30518">
    <property type="entry name" value="ENDOLYTIC MUREIN TRANSGLYCOSYLASE"/>
    <property type="match status" value="1"/>
</dbReference>
<dbReference type="CDD" id="cd08010">
    <property type="entry name" value="MltG_like"/>
    <property type="match status" value="1"/>
</dbReference>
<name>A0A168DUS8_9CLOT</name>
<keyword evidence="1 7" id="KW-1003">Cell membrane</keyword>
<dbReference type="GO" id="GO:0009252">
    <property type="term" value="P:peptidoglycan biosynthetic process"/>
    <property type="evidence" value="ECO:0007669"/>
    <property type="project" value="UniProtKB-UniRule"/>
</dbReference>
<keyword evidence="5 7" id="KW-0456">Lyase</keyword>